<dbReference type="GO" id="GO:1990817">
    <property type="term" value="F:poly(A) RNA polymerase activity"/>
    <property type="evidence" value="ECO:0007669"/>
    <property type="project" value="InterPro"/>
</dbReference>
<dbReference type="OrthoDB" id="273917at2759"/>
<name>A0A7J7LCS1_9MAGN</name>
<dbReference type="Proteomes" id="UP000541444">
    <property type="component" value="Unassembled WGS sequence"/>
</dbReference>
<dbReference type="GO" id="GO:0005730">
    <property type="term" value="C:nucleolus"/>
    <property type="evidence" value="ECO:0007669"/>
    <property type="project" value="TreeGrafter"/>
</dbReference>
<evidence type="ECO:0000256" key="1">
    <source>
        <dbReference type="SAM" id="MobiDB-lite"/>
    </source>
</evidence>
<reference evidence="3 4" key="1">
    <citation type="journal article" date="2020" name="IScience">
        <title>Genome Sequencing of the Endangered Kingdonia uniflora (Circaeasteraceae, Ranunculales) Reveals Potential Mechanisms of Evolutionary Specialization.</title>
        <authorList>
            <person name="Sun Y."/>
            <person name="Deng T."/>
            <person name="Zhang A."/>
            <person name="Moore M.J."/>
            <person name="Landis J.B."/>
            <person name="Lin N."/>
            <person name="Zhang H."/>
            <person name="Zhang X."/>
            <person name="Huang J."/>
            <person name="Zhang X."/>
            <person name="Sun H."/>
            <person name="Wang H."/>
        </authorList>
    </citation>
    <scope>NUCLEOTIDE SEQUENCE [LARGE SCALE GENOMIC DNA]</scope>
    <source>
        <strain evidence="3">TB1705</strain>
        <tissue evidence="3">Leaf</tissue>
    </source>
</reference>
<feature type="region of interest" description="Disordered" evidence="1">
    <location>
        <begin position="595"/>
        <end position="623"/>
    </location>
</feature>
<dbReference type="InterPro" id="IPR043519">
    <property type="entry name" value="NT_sf"/>
</dbReference>
<dbReference type="InterPro" id="IPR054708">
    <property type="entry name" value="MTPAP-like_central"/>
</dbReference>
<dbReference type="GO" id="GO:0043634">
    <property type="term" value="P:polyadenylation-dependent ncRNA catabolic process"/>
    <property type="evidence" value="ECO:0007669"/>
    <property type="project" value="TreeGrafter"/>
</dbReference>
<dbReference type="SUPFAM" id="SSF81301">
    <property type="entry name" value="Nucleotidyltransferase"/>
    <property type="match status" value="1"/>
</dbReference>
<feature type="region of interest" description="Disordered" evidence="1">
    <location>
        <begin position="393"/>
        <end position="434"/>
    </location>
</feature>
<feature type="compositionally biased region" description="Pro residues" evidence="1">
    <location>
        <begin position="929"/>
        <end position="939"/>
    </location>
</feature>
<feature type="compositionally biased region" description="Low complexity" evidence="1">
    <location>
        <begin position="605"/>
        <end position="615"/>
    </location>
</feature>
<protein>
    <recommendedName>
        <fullName evidence="2">Poly(A) RNA polymerase mitochondrial-like central palm domain-containing protein</fullName>
    </recommendedName>
</protein>
<proteinExistence type="predicted"/>
<dbReference type="GO" id="GO:0031499">
    <property type="term" value="C:TRAMP complex"/>
    <property type="evidence" value="ECO:0007669"/>
    <property type="project" value="TreeGrafter"/>
</dbReference>
<feature type="compositionally biased region" description="Low complexity" evidence="1">
    <location>
        <begin position="413"/>
        <end position="428"/>
    </location>
</feature>
<dbReference type="PANTHER" id="PTHR23092">
    <property type="entry name" value="POLY(A) RNA POLYMERASE"/>
    <property type="match status" value="1"/>
</dbReference>
<dbReference type="EMBL" id="JACGCM010002380">
    <property type="protein sequence ID" value="KAF6140417.1"/>
    <property type="molecule type" value="Genomic_DNA"/>
</dbReference>
<dbReference type="GO" id="GO:0031123">
    <property type="term" value="P:RNA 3'-end processing"/>
    <property type="evidence" value="ECO:0007669"/>
    <property type="project" value="TreeGrafter"/>
</dbReference>
<feature type="domain" description="Poly(A) RNA polymerase mitochondrial-like central palm" evidence="2">
    <location>
        <begin position="1081"/>
        <end position="1177"/>
    </location>
</feature>
<keyword evidence="4" id="KW-1185">Reference proteome</keyword>
<dbReference type="GO" id="GO:0003729">
    <property type="term" value="F:mRNA binding"/>
    <property type="evidence" value="ECO:0007669"/>
    <property type="project" value="TreeGrafter"/>
</dbReference>
<dbReference type="InterPro" id="IPR045862">
    <property type="entry name" value="Trf4-like"/>
</dbReference>
<feature type="region of interest" description="Disordered" evidence="1">
    <location>
        <begin position="893"/>
        <end position="957"/>
    </location>
</feature>
<evidence type="ECO:0000259" key="2">
    <source>
        <dbReference type="Pfam" id="PF22600"/>
    </source>
</evidence>
<comment type="caution">
    <text evidence="3">The sequence shown here is derived from an EMBL/GenBank/DDBJ whole genome shotgun (WGS) entry which is preliminary data.</text>
</comment>
<accession>A0A7J7LCS1</accession>
<organism evidence="3 4">
    <name type="scientific">Kingdonia uniflora</name>
    <dbReference type="NCBI Taxonomy" id="39325"/>
    <lineage>
        <taxon>Eukaryota</taxon>
        <taxon>Viridiplantae</taxon>
        <taxon>Streptophyta</taxon>
        <taxon>Embryophyta</taxon>
        <taxon>Tracheophyta</taxon>
        <taxon>Spermatophyta</taxon>
        <taxon>Magnoliopsida</taxon>
        <taxon>Ranunculales</taxon>
        <taxon>Circaeasteraceae</taxon>
        <taxon>Kingdonia</taxon>
    </lineage>
</organism>
<evidence type="ECO:0000313" key="4">
    <source>
        <dbReference type="Proteomes" id="UP000541444"/>
    </source>
</evidence>
<sequence>MKKSSMDSKQLIDSLTSHIALYHASSSSSAPSNPRTQLLKWFKSLTIPQRQSHLTIYDPKFTLIILQMQTKTLKHGPSRFIVLPDIPSDDNPSLPSICFRRSEGLLVRASASNNSELAIHHAVRLFNSGEGEQNDCVTVSEEFVSDVDRFVKVMDGVSNGEFLRGEDSSLGSEWEELPWLKAMGYYGVEAFVANKLELALRLAWLSYNGAKKRGVKLKEKVNVAGIGANVYWRKKGCLDWWAALDPGTRKKVFRICLGQVAKHLANDIANGKIGDLVDKRWFFSTRPDQPLRDRCNLPCQKDAEVSSGVIPNPVTGKPAVLCNLLNGLIVLQEIFSMILAFQRSDFDSENIFYCSLGSIHTVSDLILAKLRKLFVVVSSEYIKFELLKGETIPSPSHKPKEKLGVGNRRGRGNSRNSNKRNSLLGSSGPSVTVKEPFEESGCQLACQETAAPSTDLRKDTSLSGVEMEQAKELVDGKIKSVGRKGRKERVKSKNSSISKPVTLGISELKNQQATSVAYSFQNEVAKSNLLVDSPVFHKQPNDLSVCSNGFKPDSSFSNSTDKPNIRGVIEVAPKMHKDSVGSKIIPASTSVPALGLDSDVKNKESNQQNSNQSSEVASSPVVSQKSIDVINSNDEMTPFQREEGGNYFAQPSPSSLGWDSYEWPSVARFHFPSVSSYVLPAATDRLHLDVGRNLRNHVQHSFVSTRHQSINPSLEGARSQIMPRNLPMSLDWPPMIRSASRLTSSINCSYDTGLIPEVGDDCDRHSMSEEEIEVHTYPGRDYSQYFGGGVMYWNSSDLVASGFSRPPSLSSDDSSWAWHDADLNRSIDDMVAFSSSYSTNGLTSPPAGTFCSPFDPDDNVSGSLVNSSQGVIEGQIGDSFQYPILRPIIIPNMSRKGSRSGHRSPCVPLTRRDQPRVKRPPSPVVLCVPRPPCPPPPSPVGESKKRRGFPTVRSGSSSPRHWGMRNWYHDETTCREASLCVDGAEVIWPSWRNKGLSASPMIQPLSGGMLQDRLIAISQLPLDQDHPDVAIPLQPPDILNCPARKVTLCLLHSLLHDEIDSFCKQVAAKNLIRVPYINWAVKRVARSLQVLWPRSRTSIYGSNVTGLSLPTSDVDLVVCLPPVRNLEPIKEAGILEGRNGIKETCLQHAARYLANQEWVKSDSLKTVENTAIPIIMLVAEVPHDFIMVGGNNSKAKGPKVESESNTVIGEESITGDDVAALENSYWQKCLELNHNQGMGVKSVRLDISFKSTSHTGLQTTELVTSLLTLHVLDTKMY</sequence>
<evidence type="ECO:0000313" key="3">
    <source>
        <dbReference type="EMBL" id="KAF6140417.1"/>
    </source>
</evidence>
<dbReference type="Gene3D" id="1.10.1410.10">
    <property type="match status" value="1"/>
</dbReference>
<dbReference type="AlphaFoldDB" id="A0A7J7LCS1"/>
<dbReference type="Pfam" id="PF22600">
    <property type="entry name" value="MTPAP-like_central"/>
    <property type="match status" value="1"/>
</dbReference>
<dbReference type="PANTHER" id="PTHR23092:SF48">
    <property type="entry name" value="NUCLEOTIDYLTRANSFERASE FAMILY PROTEIN"/>
    <property type="match status" value="1"/>
</dbReference>
<gene>
    <name evidence="3" type="ORF">GIB67_013186</name>
</gene>
<dbReference type="Gene3D" id="3.30.460.10">
    <property type="entry name" value="Beta Polymerase, domain 2"/>
    <property type="match status" value="1"/>
</dbReference>